<dbReference type="STRING" id="146020.RMCB_3471"/>
<dbReference type="EMBL" id="BCSX01000028">
    <property type="protein sequence ID" value="GAS89375.1"/>
    <property type="molecule type" value="Genomic_DNA"/>
</dbReference>
<dbReference type="RefSeq" id="WP_062829759.1">
    <property type="nucleotide sequence ID" value="NZ_BCSX01000028.1"/>
</dbReference>
<name>A0A117I622_9MYCO</name>
<keyword evidence="2" id="KW-1185">Reference proteome</keyword>
<dbReference type="AlphaFoldDB" id="A0A117I622"/>
<sequence>MSKIIPAPPPDLELSPVPNIRTAAAAAEWITGTLGIPVTERYVRVKTNEKLIRYSIIQGVRHYSSQALYEFIMSTQKEHRHGR</sequence>
<comment type="caution">
    <text evidence="1">The sequence shown here is derived from an EMBL/GenBank/DDBJ whole genome shotgun (WGS) entry which is preliminary data.</text>
</comment>
<organism evidence="1 2">
    <name type="scientific">Mycolicibacterium brisbanense</name>
    <dbReference type="NCBI Taxonomy" id="146020"/>
    <lineage>
        <taxon>Bacteria</taxon>
        <taxon>Bacillati</taxon>
        <taxon>Actinomycetota</taxon>
        <taxon>Actinomycetes</taxon>
        <taxon>Mycobacteriales</taxon>
        <taxon>Mycobacteriaceae</taxon>
        <taxon>Mycolicibacterium</taxon>
    </lineage>
</organism>
<dbReference type="Proteomes" id="UP000069620">
    <property type="component" value="Unassembled WGS sequence"/>
</dbReference>
<proteinExistence type="predicted"/>
<evidence type="ECO:0000313" key="1">
    <source>
        <dbReference type="EMBL" id="GAS89375.1"/>
    </source>
</evidence>
<protein>
    <submittedName>
        <fullName evidence="1">Uncharacterized protein</fullName>
    </submittedName>
</protein>
<accession>A0A117I622</accession>
<reference evidence="2" key="1">
    <citation type="journal article" date="2016" name="Genome Announc.">
        <title>Draft Genome Sequences of Five Rapidly Growing Mycobacterium Species, M. thermoresistibile, M. fortuitum subsp. acetamidolyticum, M. canariasense, M. brisbanense, and M. novocastrense.</title>
        <authorList>
            <person name="Katahira K."/>
            <person name="Ogura Y."/>
            <person name="Gotoh Y."/>
            <person name="Hayashi T."/>
        </authorList>
    </citation>
    <scope>NUCLEOTIDE SEQUENCE [LARGE SCALE GENOMIC DNA]</scope>
    <source>
        <strain evidence="2">JCM15654</strain>
    </source>
</reference>
<evidence type="ECO:0000313" key="2">
    <source>
        <dbReference type="Proteomes" id="UP000069620"/>
    </source>
</evidence>
<reference evidence="2" key="2">
    <citation type="submission" date="2016-02" db="EMBL/GenBank/DDBJ databases">
        <title>Draft genome sequence of five rapidly growing Mycobacterium species.</title>
        <authorList>
            <person name="Katahira K."/>
            <person name="Gotou Y."/>
            <person name="Iida K."/>
            <person name="Ogura Y."/>
            <person name="Hayashi T."/>
        </authorList>
    </citation>
    <scope>NUCLEOTIDE SEQUENCE [LARGE SCALE GENOMIC DNA]</scope>
    <source>
        <strain evidence="2">JCM15654</strain>
    </source>
</reference>
<gene>
    <name evidence="1" type="ORF">RMCB_3471</name>
</gene>